<dbReference type="InterPro" id="IPR053171">
    <property type="entry name" value="Viral_Tip_Attach_Protein"/>
</dbReference>
<evidence type="ECO:0000313" key="5">
    <source>
        <dbReference type="EMBL" id="PND31545.1"/>
    </source>
</evidence>
<feature type="domain" description="Tip attachment protein J HDII-ins2" evidence="4">
    <location>
        <begin position="122"/>
        <end position="247"/>
    </location>
</feature>
<dbReference type="Pfam" id="PF09327">
    <property type="entry name" value="Phage_Tail_Tip"/>
    <property type="match status" value="1"/>
</dbReference>
<dbReference type="Pfam" id="PF24801">
    <property type="entry name" value="FNIII-A_GpJ"/>
    <property type="match status" value="1"/>
</dbReference>
<feature type="domain" description="Tip attachment protein J central straight fiber" evidence="2">
    <location>
        <begin position="993"/>
        <end position="1130"/>
    </location>
</feature>
<evidence type="ECO:0000256" key="1">
    <source>
        <dbReference type="SAM" id="MobiDB-lite"/>
    </source>
</evidence>
<feature type="domain" description="Tip attachment protein J" evidence="3">
    <location>
        <begin position="372"/>
        <end position="529"/>
    </location>
</feature>
<organism evidence="5 6">
    <name type="scientific">Achromobacter pulmonis</name>
    <dbReference type="NCBI Taxonomy" id="1389932"/>
    <lineage>
        <taxon>Bacteria</taxon>
        <taxon>Pseudomonadati</taxon>
        <taxon>Pseudomonadota</taxon>
        <taxon>Betaproteobacteria</taxon>
        <taxon>Burkholderiales</taxon>
        <taxon>Alcaligenaceae</taxon>
        <taxon>Achromobacter</taxon>
    </lineage>
</organism>
<evidence type="ECO:0000313" key="6">
    <source>
        <dbReference type="Proteomes" id="UP000235994"/>
    </source>
</evidence>
<evidence type="ECO:0000259" key="3">
    <source>
        <dbReference type="Pfam" id="PF13550"/>
    </source>
</evidence>
<gene>
    <name evidence="5" type="ORF">C1I89_22150</name>
</gene>
<keyword evidence="6" id="KW-1185">Reference proteome</keyword>
<evidence type="ECO:0000259" key="2">
    <source>
        <dbReference type="Pfam" id="PF09327"/>
    </source>
</evidence>
<evidence type="ECO:0000259" key="4">
    <source>
        <dbReference type="Pfam" id="PF24801"/>
    </source>
</evidence>
<comment type="caution">
    <text evidence="5">The sequence shown here is derived from an EMBL/GenBank/DDBJ whole genome shotgun (WGS) entry which is preliminary data.</text>
</comment>
<dbReference type="PANTHER" id="PTHR36251">
    <property type="entry name" value="FELS-1 PROPHAGE HOST SPECIFICITY PROTEIN-RELATED"/>
    <property type="match status" value="1"/>
</dbReference>
<sequence>MRLQHIPATGAPSGALFVSGGTQRPRVSVVGYGGGKGGGGGRSPKEAPDSLHGTSYARVIDLISEGEVFGPAHGLNEALRDVYLDGTPVANADGTLNVPDIEIDFRPGTQTQDPLPGFPAAESTTSVNLELRFGTPWVQTLSNLQLSAVRVNLAFEGLSEASESKGIGGYRVEYQIELSTDGGAYQVVLSSAADGKTTQRYPRSHRVDLPRARQGWSVRVARLTPNANSNTIADRTLVDSYSEVIDAKLRYPMSAVVGLKIDASRYQRIPTRAYDWKGRIIRVPSNYDPNSRVYVGTWDGTFKLAWTDNPAWIFFDLISNDRYGLGSRIPAGWLDKWSLYQIGRYCDELVPDGFGGQEPRFTCNCYLQSAADAFRVMQDLASVFRGMAYWASGSVVAVADMPGDPVYTFTAGNVIDGRFTYVGSALNTRHTVALVSWNDLSDMGRQKVEYVEDREALARYGLKKVEVSAFGCTSRGQANRVGKWLLLTSRMETRSVSFSVGLDSCRVRPGSIIRVADPNLAGRRIGGRVRSATAAQITVDAELGVRPGDRLTINLPSGVSETRIISTAVGQGVTADMTTFTVDSTELTADMVGLPGTVLILTVTAPYSEVPEAECVWTLESEALSAQRFRVQRVRQTDGLIAEIAAIQHEPGKFNNVDFGTRLDPPPVSVIPPGVQPPPTGVTITSYPVISQGFASHTAVFTWERADSAVAYEVQWRRDNSEWVNLPRTGSTSIEVPNIYAGAFICRVRAVNALDVTSIWASSAQTQLDGILAPPPTVTSLTAKSLVFAIQLKWGFPAGPSIIERTEIWYGTSPSFEAAQKLGDYAFPQDSATLMGLSAGARLYFWAILRDRNGVAGVRYPAGNGAVGQASSDAWEILEYLKGKITETELAQNVLAPIQKVPVLETRIEQEEITRKEQNAEMAQTIATVSAKVGENTALIKEEALTRADEVGSLGKRVTSVQASVDDVSVRADGALDKAGGALDRANQAFAGVEETSQAIAQTDGKLAAMWSIKVQTSSGGKNWIAGIGVGVENSGGVRESQVIVAADRFAVLHPNGDQVALPFAIVGGQVFINDLLVRNASIGAAKFTDYLDSDATGFGGRPLLRLNFRTGSAEFNGQGADGSRTEINNKGMRYYYPNGVLGARFGGD</sequence>
<name>A0A2N8KDL7_9BURK</name>
<protein>
    <submittedName>
        <fullName evidence="5">Host specificity protein J</fullName>
    </submittedName>
</protein>
<dbReference type="EMBL" id="POQS01000006">
    <property type="protein sequence ID" value="PND31545.1"/>
    <property type="molecule type" value="Genomic_DNA"/>
</dbReference>
<feature type="region of interest" description="Disordered" evidence="1">
    <location>
        <begin position="1"/>
        <end position="20"/>
    </location>
</feature>
<dbReference type="InterPro" id="IPR032876">
    <property type="entry name" value="J_dom"/>
</dbReference>
<dbReference type="AlphaFoldDB" id="A0A2N8KDL7"/>
<dbReference type="Proteomes" id="UP000235994">
    <property type="component" value="Unassembled WGS sequence"/>
</dbReference>
<proteinExistence type="predicted"/>
<dbReference type="InterPro" id="IPR055385">
    <property type="entry name" value="GpJ_HDII-ins2"/>
</dbReference>
<feature type="compositionally biased region" description="Gly residues" evidence="1">
    <location>
        <begin position="31"/>
        <end position="42"/>
    </location>
</feature>
<dbReference type="Pfam" id="PF13550">
    <property type="entry name" value="Phage-tail_3"/>
    <property type="match status" value="1"/>
</dbReference>
<accession>A0A2N8KDL7</accession>
<feature type="region of interest" description="Disordered" evidence="1">
    <location>
        <begin position="28"/>
        <end position="51"/>
    </location>
</feature>
<reference evidence="5 6" key="1">
    <citation type="submission" date="2018-01" db="EMBL/GenBank/DDBJ databases">
        <title>The draft genome of an aniline degradation strain ANB-1.</title>
        <authorList>
            <person name="Zhang L."/>
            <person name="Jiang J."/>
        </authorList>
    </citation>
    <scope>NUCLEOTIDE SEQUENCE [LARGE SCALE GENOMIC DNA]</scope>
    <source>
        <strain evidence="5 6">ANB-1</strain>
    </source>
</reference>
<dbReference type="InterPro" id="IPR015406">
    <property type="entry name" value="GpJ_CSF"/>
</dbReference>
<dbReference type="PANTHER" id="PTHR36251:SF2">
    <property type="entry name" value="GIFSY-2 PROPHAGE HOST SPECIFICITY PROTEIN J, PHAGE LAMBDA"/>
    <property type="match status" value="1"/>
</dbReference>